<proteinExistence type="inferred from homology"/>
<dbReference type="HAMAP" id="MF_00109">
    <property type="entry name" value="Shikimate_kinase"/>
    <property type="match status" value="1"/>
</dbReference>
<dbReference type="Proteomes" id="UP001430755">
    <property type="component" value="Unassembled WGS sequence"/>
</dbReference>
<evidence type="ECO:0000256" key="7">
    <source>
        <dbReference type="HAMAP-Rule" id="MF_00109"/>
    </source>
</evidence>
<dbReference type="InterPro" id="IPR000623">
    <property type="entry name" value="Shikimate_kinase/TSH1"/>
</dbReference>
<dbReference type="EMBL" id="JAJMLW010000001">
    <property type="protein sequence ID" value="MCI2241010.1"/>
    <property type="molecule type" value="Genomic_DNA"/>
</dbReference>
<sequence>MREKREEPGRDNVILIGMPGAGKSTLGIVLAKIMNYNFVDADLLIQNQCDRTLQKLLDACGPDGFIEVENQVLSDLECERTIVSTGGSAVYSDAAMEHLGQIGRIVYLQISYDELKNRLSDLQERGVVLKGGISMSLRDLYDERKPLYEKYADIVVDVNDLSITAAARKVAAALA</sequence>
<evidence type="ECO:0000256" key="6">
    <source>
        <dbReference type="ARBA" id="ARBA00023141"/>
    </source>
</evidence>
<comment type="pathway">
    <text evidence="7">Metabolic intermediate biosynthesis; chorismate biosynthesis; chorismate from D-erythrose 4-phosphate and phosphoenolpyruvate: step 5/7.</text>
</comment>
<keyword evidence="4 7" id="KW-0418">Kinase</keyword>
<name>A0ABS9WDZ8_9ACTN</name>
<feature type="binding site" evidence="7">
    <location>
        <position position="87"/>
    </location>
    <ligand>
        <name>substrate</name>
    </ligand>
</feature>
<comment type="catalytic activity">
    <reaction evidence="7">
        <text>shikimate + ATP = 3-phosphoshikimate + ADP + H(+)</text>
        <dbReference type="Rhea" id="RHEA:13121"/>
        <dbReference type="ChEBI" id="CHEBI:15378"/>
        <dbReference type="ChEBI" id="CHEBI:30616"/>
        <dbReference type="ChEBI" id="CHEBI:36208"/>
        <dbReference type="ChEBI" id="CHEBI:145989"/>
        <dbReference type="ChEBI" id="CHEBI:456216"/>
        <dbReference type="EC" id="2.7.1.71"/>
    </reaction>
</comment>
<evidence type="ECO:0000256" key="4">
    <source>
        <dbReference type="ARBA" id="ARBA00022777"/>
    </source>
</evidence>
<dbReference type="PANTHER" id="PTHR21087:SF16">
    <property type="entry name" value="SHIKIMATE KINASE 1, CHLOROPLASTIC"/>
    <property type="match status" value="1"/>
</dbReference>
<dbReference type="Gene3D" id="3.40.50.300">
    <property type="entry name" value="P-loop containing nucleotide triphosphate hydrolases"/>
    <property type="match status" value="1"/>
</dbReference>
<dbReference type="SUPFAM" id="SSF52540">
    <property type="entry name" value="P-loop containing nucleoside triphosphate hydrolases"/>
    <property type="match status" value="1"/>
</dbReference>
<dbReference type="PANTHER" id="PTHR21087">
    <property type="entry name" value="SHIKIMATE KINASE"/>
    <property type="match status" value="1"/>
</dbReference>
<comment type="subunit">
    <text evidence="7">Monomer.</text>
</comment>
<keyword evidence="9" id="KW-1185">Reference proteome</keyword>
<comment type="caution">
    <text evidence="8">The sequence shown here is derived from an EMBL/GenBank/DDBJ whole genome shotgun (WGS) entry which is preliminary data.</text>
</comment>
<keyword evidence="1 7" id="KW-0028">Amino-acid biosynthesis</keyword>
<comment type="function">
    <text evidence="7">Catalyzes the specific phosphorylation of the 3-hydroxyl group of shikimic acid using ATP as a cosubstrate.</text>
</comment>
<keyword evidence="3 7" id="KW-0547">Nucleotide-binding</keyword>
<dbReference type="EC" id="2.7.1.71" evidence="7"/>
<evidence type="ECO:0000313" key="9">
    <source>
        <dbReference type="Proteomes" id="UP001430755"/>
    </source>
</evidence>
<organism evidence="8 9">
    <name type="scientific">Adlercreutzia faecimuris</name>
    <dbReference type="NCBI Taxonomy" id="2897341"/>
    <lineage>
        <taxon>Bacteria</taxon>
        <taxon>Bacillati</taxon>
        <taxon>Actinomycetota</taxon>
        <taxon>Coriobacteriia</taxon>
        <taxon>Eggerthellales</taxon>
        <taxon>Eggerthellaceae</taxon>
        <taxon>Adlercreutzia</taxon>
    </lineage>
</organism>
<dbReference type="GO" id="GO:0016301">
    <property type="term" value="F:kinase activity"/>
    <property type="evidence" value="ECO:0007669"/>
    <property type="project" value="UniProtKB-KW"/>
</dbReference>
<dbReference type="InterPro" id="IPR031322">
    <property type="entry name" value="Shikimate/glucono_kinase"/>
</dbReference>
<feature type="binding site" evidence="7">
    <location>
        <position position="144"/>
    </location>
    <ligand>
        <name>substrate</name>
    </ligand>
</feature>
<dbReference type="CDD" id="cd00464">
    <property type="entry name" value="SK"/>
    <property type="match status" value="1"/>
</dbReference>
<dbReference type="InterPro" id="IPR027417">
    <property type="entry name" value="P-loop_NTPase"/>
</dbReference>
<dbReference type="Pfam" id="PF01202">
    <property type="entry name" value="SKI"/>
    <property type="match status" value="1"/>
</dbReference>
<feature type="binding site" evidence="7">
    <location>
        <position position="42"/>
    </location>
    <ligand>
        <name>substrate</name>
    </ligand>
</feature>
<comment type="subcellular location">
    <subcellularLocation>
        <location evidence="7">Cytoplasm</location>
    </subcellularLocation>
</comment>
<accession>A0ABS9WDZ8</accession>
<dbReference type="PRINTS" id="PR01100">
    <property type="entry name" value="SHIKIMTKNASE"/>
</dbReference>
<evidence type="ECO:0000256" key="3">
    <source>
        <dbReference type="ARBA" id="ARBA00022741"/>
    </source>
</evidence>
<feature type="binding site" evidence="7">
    <location>
        <position position="24"/>
    </location>
    <ligand>
        <name>Mg(2+)</name>
        <dbReference type="ChEBI" id="CHEBI:18420"/>
    </ligand>
</feature>
<keyword evidence="7" id="KW-0963">Cytoplasm</keyword>
<keyword evidence="5 7" id="KW-0067">ATP-binding</keyword>
<feature type="binding site" evidence="7">
    <location>
        <begin position="20"/>
        <end position="25"/>
    </location>
    <ligand>
        <name>ATP</name>
        <dbReference type="ChEBI" id="CHEBI:30616"/>
    </ligand>
</feature>
<evidence type="ECO:0000256" key="2">
    <source>
        <dbReference type="ARBA" id="ARBA00022679"/>
    </source>
</evidence>
<evidence type="ECO:0000256" key="5">
    <source>
        <dbReference type="ARBA" id="ARBA00022840"/>
    </source>
</evidence>
<evidence type="ECO:0000256" key="1">
    <source>
        <dbReference type="ARBA" id="ARBA00022605"/>
    </source>
</evidence>
<comment type="caution">
    <text evidence="7">Lacks conserved residue(s) required for the propagation of feature annotation.</text>
</comment>
<reference evidence="8" key="1">
    <citation type="submission" date="2021-11" db="EMBL/GenBank/DDBJ databases">
        <title>A Novel Adlercreutzia Species, isolated from a Allomyrina dichotoma larva feces.</title>
        <authorList>
            <person name="Suh M.K."/>
        </authorList>
    </citation>
    <scope>NUCLEOTIDE SEQUENCE</scope>
    <source>
        <strain evidence="8">JBNU-10</strain>
    </source>
</reference>
<comment type="similarity">
    <text evidence="7">Belongs to the shikimate kinase family.</text>
</comment>
<keyword evidence="6 7" id="KW-0057">Aromatic amino acid biosynthesis</keyword>
<protein>
    <recommendedName>
        <fullName evidence="7">Shikimate kinase</fullName>
        <shortName evidence="7">SK</shortName>
        <ecNumber evidence="7">2.7.1.71</ecNumber>
    </recommendedName>
</protein>
<keyword evidence="7" id="KW-0460">Magnesium</keyword>
<evidence type="ECO:0000313" key="8">
    <source>
        <dbReference type="EMBL" id="MCI2241010.1"/>
    </source>
</evidence>
<keyword evidence="2 7" id="KW-0808">Transferase</keyword>
<keyword evidence="7" id="KW-0479">Metal-binding</keyword>
<comment type="cofactor">
    <cofactor evidence="7">
        <name>Mg(2+)</name>
        <dbReference type="ChEBI" id="CHEBI:18420"/>
    </cofactor>
    <text evidence="7">Binds 1 Mg(2+) ion per subunit.</text>
</comment>
<gene>
    <name evidence="7" type="primary">aroK</name>
    <name evidence="8" type="ORF">LPT13_01415</name>
</gene>
<dbReference type="RefSeq" id="WP_242162764.1">
    <property type="nucleotide sequence ID" value="NZ_JAJMLW010000001.1"/>
</dbReference>
<feature type="binding site" evidence="7">
    <location>
        <position position="125"/>
    </location>
    <ligand>
        <name>ATP</name>
        <dbReference type="ChEBI" id="CHEBI:30616"/>
    </ligand>
</feature>